<accession>A0A419EWT5</accession>
<organism evidence="7 8">
    <name type="scientific">Candidatus Abyssobacteria bacterium SURF_17</name>
    <dbReference type="NCBI Taxonomy" id="2093361"/>
    <lineage>
        <taxon>Bacteria</taxon>
        <taxon>Pseudomonadati</taxon>
        <taxon>Candidatus Hydrogenedentota</taxon>
        <taxon>Candidatus Abyssobacteria</taxon>
    </lineage>
</organism>
<keyword evidence="2 5" id="KW-0689">Ribosomal protein</keyword>
<dbReference type="GO" id="GO:0003735">
    <property type="term" value="F:structural constituent of ribosome"/>
    <property type="evidence" value="ECO:0007669"/>
    <property type="project" value="InterPro"/>
</dbReference>
<gene>
    <name evidence="5 7" type="primary">rpsB</name>
    <name evidence="7" type="ORF">C4532_11315</name>
</gene>
<dbReference type="Pfam" id="PF00318">
    <property type="entry name" value="Ribosomal_S2"/>
    <property type="match status" value="1"/>
</dbReference>
<dbReference type="InterPro" id="IPR018130">
    <property type="entry name" value="Ribosomal_uS2_CS"/>
</dbReference>
<comment type="caution">
    <text evidence="7">The sequence shown here is derived from an EMBL/GenBank/DDBJ whole genome shotgun (WGS) entry which is preliminary data.</text>
</comment>
<dbReference type="HAMAP" id="MF_00291_B">
    <property type="entry name" value="Ribosomal_uS2_B"/>
    <property type="match status" value="1"/>
</dbReference>
<proteinExistence type="inferred from homology"/>
<evidence type="ECO:0000256" key="3">
    <source>
        <dbReference type="ARBA" id="ARBA00023274"/>
    </source>
</evidence>
<evidence type="ECO:0000313" key="8">
    <source>
        <dbReference type="Proteomes" id="UP000285961"/>
    </source>
</evidence>
<keyword evidence="3 5" id="KW-0687">Ribonucleoprotein</keyword>
<dbReference type="InterPro" id="IPR001865">
    <property type="entry name" value="Ribosomal_uS2"/>
</dbReference>
<reference evidence="7 8" key="1">
    <citation type="journal article" date="2017" name="ISME J.">
        <title>Energy and carbon metabolisms in a deep terrestrial subsurface fluid microbial community.</title>
        <authorList>
            <person name="Momper L."/>
            <person name="Jungbluth S.P."/>
            <person name="Lee M.D."/>
            <person name="Amend J.P."/>
        </authorList>
    </citation>
    <scope>NUCLEOTIDE SEQUENCE [LARGE SCALE GENOMIC DNA]</scope>
    <source>
        <strain evidence="7">SURF_17</strain>
    </source>
</reference>
<evidence type="ECO:0000256" key="2">
    <source>
        <dbReference type="ARBA" id="ARBA00022980"/>
    </source>
</evidence>
<dbReference type="AlphaFoldDB" id="A0A419EWT5"/>
<dbReference type="Gene3D" id="1.10.287.610">
    <property type="entry name" value="Helix hairpin bin"/>
    <property type="match status" value="1"/>
</dbReference>
<dbReference type="SUPFAM" id="SSF52313">
    <property type="entry name" value="Ribosomal protein S2"/>
    <property type="match status" value="1"/>
</dbReference>
<dbReference type="NCBIfam" id="TIGR01011">
    <property type="entry name" value="rpsB_bact"/>
    <property type="match status" value="1"/>
</dbReference>
<evidence type="ECO:0000256" key="1">
    <source>
        <dbReference type="ARBA" id="ARBA00006242"/>
    </source>
</evidence>
<dbReference type="Proteomes" id="UP000285961">
    <property type="component" value="Unassembled WGS sequence"/>
</dbReference>
<dbReference type="GO" id="GO:0022627">
    <property type="term" value="C:cytosolic small ribosomal subunit"/>
    <property type="evidence" value="ECO:0007669"/>
    <property type="project" value="TreeGrafter"/>
</dbReference>
<feature type="region of interest" description="Disordered" evidence="6">
    <location>
        <begin position="233"/>
        <end position="268"/>
    </location>
</feature>
<dbReference type="GO" id="GO:0006412">
    <property type="term" value="P:translation"/>
    <property type="evidence" value="ECO:0007669"/>
    <property type="project" value="UniProtKB-UniRule"/>
</dbReference>
<sequence length="268" mass="30272">MAIVTMKQMLEAGVHFGHQARRWNPKMEKFIFGERNGVYIIDLQKTMQQVNAVYHFVRETVETGQDVLFVGTKRQAQETVREQAERCGMYYVTNRWLGGTLTNFETMKKSIRRLKRIEKMEQENDYGTLTKKEIGKLLKEKAKLDKNLSGIKDMAELPGAIFIVDTKKESIAVAEAKKLDIASIGVVDTNCDPDEVAYPIPGNDDAIRSIRLFTTIIADAVLDAKARVLEGREVPGTELGAQKSEEESARLPRAMSRLSEDDEDEDVV</sequence>
<comment type="similarity">
    <text evidence="1 5">Belongs to the universal ribosomal protein uS2 family.</text>
</comment>
<dbReference type="PROSITE" id="PS00962">
    <property type="entry name" value="RIBOSOMAL_S2_1"/>
    <property type="match status" value="1"/>
</dbReference>
<dbReference type="InterPro" id="IPR023591">
    <property type="entry name" value="Ribosomal_uS2_flav_dom_sf"/>
</dbReference>
<name>A0A419EWT5_9BACT</name>
<dbReference type="InterPro" id="IPR005706">
    <property type="entry name" value="Ribosomal_uS2_bac/mit/plastid"/>
</dbReference>
<evidence type="ECO:0000313" key="7">
    <source>
        <dbReference type="EMBL" id="RJP69153.1"/>
    </source>
</evidence>
<dbReference type="PRINTS" id="PR00395">
    <property type="entry name" value="RIBOSOMALS2"/>
</dbReference>
<dbReference type="PANTHER" id="PTHR12534">
    <property type="entry name" value="30S RIBOSOMAL PROTEIN S2 PROKARYOTIC AND ORGANELLAR"/>
    <property type="match status" value="1"/>
</dbReference>
<protein>
    <recommendedName>
        <fullName evidence="4 5">Small ribosomal subunit protein uS2</fullName>
    </recommendedName>
</protein>
<dbReference type="PANTHER" id="PTHR12534:SF0">
    <property type="entry name" value="SMALL RIBOSOMAL SUBUNIT PROTEIN US2M"/>
    <property type="match status" value="1"/>
</dbReference>
<evidence type="ECO:0000256" key="5">
    <source>
        <dbReference type="HAMAP-Rule" id="MF_00291"/>
    </source>
</evidence>
<dbReference type="EMBL" id="QZKI01000085">
    <property type="protein sequence ID" value="RJP69153.1"/>
    <property type="molecule type" value="Genomic_DNA"/>
</dbReference>
<dbReference type="Gene3D" id="3.40.50.10490">
    <property type="entry name" value="Glucose-6-phosphate isomerase like protein, domain 1"/>
    <property type="match status" value="1"/>
</dbReference>
<evidence type="ECO:0000256" key="4">
    <source>
        <dbReference type="ARBA" id="ARBA00035256"/>
    </source>
</evidence>
<evidence type="ECO:0000256" key="6">
    <source>
        <dbReference type="SAM" id="MobiDB-lite"/>
    </source>
</evidence>
<dbReference type="CDD" id="cd01425">
    <property type="entry name" value="RPS2"/>
    <property type="match status" value="1"/>
</dbReference>